<dbReference type="EMBL" id="QREG01000003">
    <property type="protein sequence ID" value="REE01663.1"/>
    <property type="molecule type" value="Genomic_DNA"/>
</dbReference>
<evidence type="ECO:0000313" key="9">
    <source>
        <dbReference type="Proteomes" id="UP000256779"/>
    </source>
</evidence>
<dbReference type="Gene3D" id="1.25.40.10">
    <property type="entry name" value="Tetratricopeptide repeat domain"/>
    <property type="match status" value="1"/>
</dbReference>
<dbReference type="OrthoDB" id="9783641at2"/>
<gene>
    <name evidence="8" type="ORF">C7460_103180</name>
</gene>
<organism evidence="8 9">
    <name type="scientific">Marinoscillum furvescens DSM 4134</name>
    <dbReference type="NCBI Taxonomy" id="1122208"/>
    <lineage>
        <taxon>Bacteria</taxon>
        <taxon>Pseudomonadati</taxon>
        <taxon>Bacteroidota</taxon>
        <taxon>Cytophagia</taxon>
        <taxon>Cytophagales</taxon>
        <taxon>Reichenbachiellaceae</taxon>
        <taxon>Marinoscillum</taxon>
    </lineage>
</organism>
<sequence>MKNIFKLMIVMVVTLSACTDLDVPPKSDATGELIFNDPATYEAFLAKIYAGFSLTGQQGPAGAGDIRGIDEGASNYVRQYWQLQELPTDEAVVGWADGNLPTLNTQTWTDDNEFITAMYYRIFFNVSLANEFLREASEEKLTERGFDEDTKATIQQYRAEARFVRALSYWHGLDLFGNIPFYTEEDAIGSEAPDQATQQDVFTYIENELIDIETQLKSFVSTPYGRASKEALWALQAKLYLNAEVYTGTDRSADCLAACEKIINSGAFALADDYQLNFGADNHTSSEIIFAALFDGEHIRTWGGTTYLVNAAIGGTMDPANYGVAGGWSGLRTTSALVNLFPDETGDLDGRAIFYTDGQTKEITSITDFTNGYAVPKFTNITSNDAQGSDETHPDTDFAFFRLADVYLMYAESVVRGGGGSSATAVEYVNMLRERAYGSTAGNITAADLTLDFILDERARELYWEGHRRTDLIRFNQFTENGVWPWKGGTQAGQTTGAYLNLYPIPSADLIANPKLKQNDQY</sequence>
<evidence type="ECO:0000313" key="8">
    <source>
        <dbReference type="EMBL" id="REE01663.1"/>
    </source>
</evidence>
<evidence type="ECO:0000256" key="5">
    <source>
        <dbReference type="ARBA" id="ARBA00023237"/>
    </source>
</evidence>
<comment type="caution">
    <text evidence="8">The sequence shown here is derived from an EMBL/GenBank/DDBJ whole genome shotgun (WGS) entry which is preliminary data.</text>
</comment>
<dbReference type="Pfam" id="PF07980">
    <property type="entry name" value="SusD_RagB"/>
    <property type="match status" value="1"/>
</dbReference>
<keyword evidence="5" id="KW-0998">Cell outer membrane</keyword>
<keyword evidence="3" id="KW-0732">Signal</keyword>
<protein>
    <submittedName>
        <fullName evidence="8">Putative outer membrane starch-binding protein</fullName>
    </submittedName>
</protein>
<evidence type="ECO:0000256" key="3">
    <source>
        <dbReference type="ARBA" id="ARBA00022729"/>
    </source>
</evidence>
<dbReference type="Pfam" id="PF14322">
    <property type="entry name" value="SusD-like_3"/>
    <property type="match status" value="1"/>
</dbReference>
<keyword evidence="4" id="KW-0472">Membrane</keyword>
<comment type="similarity">
    <text evidence="2">Belongs to the SusD family.</text>
</comment>
<keyword evidence="9" id="KW-1185">Reference proteome</keyword>
<dbReference type="CDD" id="cd08977">
    <property type="entry name" value="SusD"/>
    <property type="match status" value="1"/>
</dbReference>
<dbReference type="InterPro" id="IPR011990">
    <property type="entry name" value="TPR-like_helical_dom_sf"/>
</dbReference>
<dbReference type="GO" id="GO:0009279">
    <property type="term" value="C:cell outer membrane"/>
    <property type="evidence" value="ECO:0007669"/>
    <property type="project" value="UniProtKB-SubCell"/>
</dbReference>
<dbReference type="PROSITE" id="PS51257">
    <property type="entry name" value="PROKAR_LIPOPROTEIN"/>
    <property type="match status" value="1"/>
</dbReference>
<dbReference type="InterPro" id="IPR012944">
    <property type="entry name" value="SusD_RagB_dom"/>
</dbReference>
<name>A0A3D9L826_MARFU</name>
<dbReference type="RefSeq" id="WP_115866942.1">
    <property type="nucleotide sequence ID" value="NZ_QREG01000003.1"/>
</dbReference>
<dbReference type="AlphaFoldDB" id="A0A3D9L826"/>
<dbReference type="Proteomes" id="UP000256779">
    <property type="component" value="Unassembled WGS sequence"/>
</dbReference>
<evidence type="ECO:0000259" key="6">
    <source>
        <dbReference type="Pfam" id="PF07980"/>
    </source>
</evidence>
<feature type="domain" description="SusD-like N-terminal" evidence="7">
    <location>
        <begin position="84"/>
        <end position="241"/>
    </location>
</feature>
<dbReference type="SUPFAM" id="SSF48452">
    <property type="entry name" value="TPR-like"/>
    <property type="match status" value="1"/>
</dbReference>
<evidence type="ECO:0000256" key="2">
    <source>
        <dbReference type="ARBA" id="ARBA00006275"/>
    </source>
</evidence>
<dbReference type="Gene3D" id="1.25.40.390">
    <property type="match status" value="1"/>
</dbReference>
<dbReference type="Gene3D" id="1.10.3780.10">
    <property type="entry name" value="SusD-like"/>
    <property type="match status" value="1"/>
</dbReference>
<dbReference type="InterPro" id="IPR033985">
    <property type="entry name" value="SusD-like_N"/>
</dbReference>
<evidence type="ECO:0000256" key="4">
    <source>
        <dbReference type="ARBA" id="ARBA00023136"/>
    </source>
</evidence>
<accession>A0A3D9L826</accession>
<proteinExistence type="inferred from homology"/>
<evidence type="ECO:0000256" key="1">
    <source>
        <dbReference type="ARBA" id="ARBA00004442"/>
    </source>
</evidence>
<comment type="subcellular location">
    <subcellularLocation>
        <location evidence="1">Cell outer membrane</location>
    </subcellularLocation>
</comment>
<reference evidence="8 9" key="1">
    <citation type="submission" date="2018-07" db="EMBL/GenBank/DDBJ databases">
        <title>Genomic Encyclopedia of Type Strains, Phase IV (KMG-IV): sequencing the most valuable type-strain genomes for metagenomic binning, comparative biology and taxonomic classification.</title>
        <authorList>
            <person name="Goeker M."/>
        </authorList>
    </citation>
    <scope>NUCLEOTIDE SEQUENCE [LARGE SCALE GENOMIC DNA]</scope>
    <source>
        <strain evidence="8 9">DSM 4134</strain>
    </source>
</reference>
<feature type="domain" description="RagB/SusD" evidence="6">
    <location>
        <begin position="363"/>
        <end position="522"/>
    </location>
</feature>
<evidence type="ECO:0000259" key="7">
    <source>
        <dbReference type="Pfam" id="PF14322"/>
    </source>
</evidence>